<evidence type="ECO:0000256" key="1">
    <source>
        <dbReference type="ARBA" id="ARBA00009199"/>
    </source>
</evidence>
<dbReference type="Pfam" id="PF01425">
    <property type="entry name" value="Amidase"/>
    <property type="match status" value="1"/>
</dbReference>
<comment type="similarity">
    <text evidence="1">Belongs to the amidase family.</text>
</comment>
<dbReference type="Proteomes" id="UP000831607">
    <property type="component" value="Chromosome"/>
</dbReference>
<dbReference type="Gene3D" id="3.90.1300.10">
    <property type="entry name" value="Amidase signature (AS) domain"/>
    <property type="match status" value="1"/>
</dbReference>
<dbReference type="InterPro" id="IPR023631">
    <property type="entry name" value="Amidase_dom"/>
</dbReference>
<organism evidence="3 4">
    <name type="scientific">Orrella daihaiensis</name>
    <dbReference type="NCBI Taxonomy" id="2782176"/>
    <lineage>
        <taxon>Bacteria</taxon>
        <taxon>Pseudomonadati</taxon>
        <taxon>Pseudomonadota</taxon>
        <taxon>Betaproteobacteria</taxon>
        <taxon>Burkholderiales</taxon>
        <taxon>Alcaligenaceae</taxon>
        <taxon>Orrella</taxon>
    </lineage>
</organism>
<dbReference type="RefSeq" id="WP_243479768.1">
    <property type="nucleotide sequence ID" value="NZ_CP063982.1"/>
</dbReference>
<proteinExistence type="inferred from homology"/>
<evidence type="ECO:0000313" key="4">
    <source>
        <dbReference type="Proteomes" id="UP000831607"/>
    </source>
</evidence>
<dbReference type="InterPro" id="IPR000120">
    <property type="entry name" value="Amidase"/>
</dbReference>
<accession>A0ABY4AM07</accession>
<name>A0ABY4AM07_9BURK</name>
<evidence type="ECO:0000313" key="3">
    <source>
        <dbReference type="EMBL" id="UOD51302.1"/>
    </source>
</evidence>
<feature type="domain" description="Amidase" evidence="2">
    <location>
        <begin position="30"/>
        <end position="435"/>
    </location>
</feature>
<sequence length="452" mass="48419">MMSKDTVAIHELTAVAIREMVASGQHTAEELAQAFLDYAEPLEEKLHAFAYLNREAVMVQAQILDRGRAIGGDLGKLAGVPIALKDAIDTFDMPTEFGSASLAGRQPRWDAKVAKLLRNQGAIIFGKTAMPAFCLGQPAQTRNPHNLEHTPGGSSSGSAAAVAAGMVPVAIGTQTAGSVIRPASFCGVIGFKPTRGLISRSGLQPLCDTIDQVGVFGRNIEDVALVAQTLIAADDDDATTKGVLPRVLVDTALSEPPFKPKFVFVKTPQWEQMDPEAREAFDALAEAMGEETPTIELPTVANTGIDNLKILMDAEFAVAMDEHMRHSGEQVDERTKSIVERGRQVNAFDYLKAKRAIEPVTAGFDEFFERFDAIITPASLGPAPKGLDSTGDSVMNALWSYTGMPAITLPLLQSEAGLPIGIQLVGARHDDARLLRTANWLINNFDAITGES</sequence>
<reference evidence="3 4" key="1">
    <citation type="submission" date="2020-11" db="EMBL/GenBank/DDBJ databases">
        <title>Algicoccus daihaiensis sp.nov., isolated from Daihai Lake in Inner Mongolia.</title>
        <authorList>
            <person name="Kai J."/>
        </authorList>
    </citation>
    <scope>NUCLEOTIDE SEQUENCE [LARGE SCALE GENOMIC DNA]</scope>
    <source>
        <strain evidence="4">f23</strain>
    </source>
</reference>
<dbReference type="SUPFAM" id="SSF75304">
    <property type="entry name" value="Amidase signature (AS) enzymes"/>
    <property type="match status" value="1"/>
</dbReference>
<dbReference type="InterPro" id="IPR036928">
    <property type="entry name" value="AS_sf"/>
</dbReference>
<keyword evidence="4" id="KW-1185">Reference proteome</keyword>
<evidence type="ECO:0000259" key="2">
    <source>
        <dbReference type="Pfam" id="PF01425"/>
    </source>
</evidence>
<dbReference type="PANTHER" id="PTHR11895:SF7">
    <property type="entry name" value="GLUTAMYL-TRNA(GLN) AMIDOTRANSFERASE SUBUNIT A, MITOCHONDRIAL"/>
    <property type="match status" value="1"/>
</dbReference>
<dbReference type="EMBL" id="CP063982">
    <property type="protein sequence ID" value="UOD51302.1"/>
    <property type="molecule type" value="Genomic_DNA"/>
</dbReference>
<dbReference type="PANTHER" id="PTHR11895">
    <property type="entry name" value="TRANSAMIDASE"/>
    <property type="match status" value="1"/>
</dbReference>
<gene>
    <name evidence="3" type="ORF">DHf2319_05550</name>
</gene>
<protein>
    <submittedName>
        <fullName evidence="3">Amidase</fullName>
    </submittedName>
</protein>